<evidence type="ECO:0000313" key="3">
    <source>
        <dbReference type="Proteomes" id="UP000235220"/>
    </source>
</evidence>
<keyword evidence="1" id="KW-0175">Coiled coil</keyword>
<evidence type="ECO:0000256" key="1">
    <source>
        <dbReference type="SAM" id="Coils"/>
    </source>
</evidence>
<sequence length="256" mass="29653">MTRLIMASTSGQGYKLNRNYRCWLTENFDGHDTADDDLSDNLDGNDDMIQPSLQTFPSTLVRLEPFVGMQFESAEDAREFYEMHGRHLGFTIRNNRTRRSLKDNSIIGREFVCSKEGFRIGKHANRKNGVLPSRQTTRGGCNAMMRIAAKDGGKWVIYGFEKKHNHELNPSKVPPRRSHRLAFCEDEKDLKIRELTMELHRERKKSAAYQQQLQLVLKYIEDHTQKLSLKVEVAANNMRELESEEQDSARSEQCVE</sequence>
<feature type="coiled-coil region" evidence="1">
    <location>
        <begin position="192"/>
        <end position="244"/>
    </location>
</feature>
<dbReference type="RefSeq" id="XP_018806083.1">
    <property type="nucleotide sequence ID" value="XM_018950538.1"/>
</dbReference>
<dbReference type="PANTHER" id="PTHR46328">
    <property type="entry name" value="FAR-RED IMPAIRED RESPONSIVE (FAR1) FAMILY PROTEIN-RELATED"/>
    <property type="match status" value="1"/>
</dbReference>
<proteinExistence type="predicted"/>
<dbReference type="InterPro" id="IPR004330">
    <property type="entry name" value="FAR1_DNA_bnd_dom"/>
</dbReference>
<protein>
    <submittedName>
        <fullName evidence="4 5">Protein FAR1-RELATED SEQUENCE 5-like isoform X1</fullName>
    </submittedName>
</protein>
<evidence type="ECO:0000313" key="4">
    <source>
        <dbReference type="RefSeq" id="XP_018806083.1"/>
    </source>
</evidence>
<reference evidence="4 5" key="1">
    <citation type="submission" date="2025-04" db="UniProtKB">
        <authorList>
            <consortium name="RefSeq"/>
        </authorList>
    </citation>
    <scope>IDENTIFICATION</scope>
    <source>
        <tissue evidence="4 5">Leaves</tissue>
    </source>
</reference>
<dbReference type="KEGG" id="jre:108979779"/>
<dbReference type="PANTHER" id="PTHR46328:SF27">
    <property type="entry name" value="OS12G0287500 PROTEIN"/>
    <property type="match status" value="1"/>
</dbReference>
<accession>A0A2I4DG15</accession>
<dbReference type="AlphaFoldDB" id="A0A2I4DG15"/>
<dbReference type="Pfam" id="PF03101">
    <property type="entry name" value="FAR1"/>
    <property type="match status" value="1"/>
</dbReference>
<dbReference type="GeneID" id="108979779"/>
<evidence type="ECO:0000259" key="2">
    <source>
        <dbReference type="Pfam" id="PF03101"/>
    </source>
</evidence>
<keyword evidence="3" id="KW-1185">Reference proteome</keyword>
<dbReference type="RefSeq" id="XP_018806092.1">
    <property type="nucleotide sequence ID" value="XM_018950547.1"/>
</dbReference>
<name>A0A2I4DG15_JUGRE</name>
<gene>
    <name evidence="4 5" type="primary">LOC108979779</name>
</gene>
<feature type="domain" description="FAR1" evidence="2">
    <location>
        <begin position="79"/>
        <end position="170"/>
    </location>
</feature>
<dbReference type="Proteomes" id="UP000235220">
    <property type="component" value="Chromosome 7"/>
</dbReference>
<evidence type="ECO:0000313" key="5">
    <source>
        <dbReference type="RefSeq" id="XP_018806092.1"/>
    </source>
</evidence>
<dbReference type="OrthoDB" id="1487673at2759"/>
<organism evidence="3 4">
    <name type="scientific">Juglans regia</name>
    <name type="common">English walnut</name>
    <dbReference type="NCBI Taxonomy" id="51240"/>
    <lineage>
        <taxon>Eukaryota</taxon>
        <taxon>Viridiplantae</taxon>
        <taxon>Streptophyta</taxon>
        <taxon>Embryophyta</taxon>
        <taxon>Tracheophyta</taxon>
        <taxon>Spermatophyta</taxon>
        <taxon>Magnoliopsida</taxon>
        <taxon>eudicotyledons</taxon>
        <taxon>Gunneridae</taxon>
        <taxon>Pentapetalae</taxon>
        <taxon>rosids</taxon>
        <taxon>fabids</taxon>
        <taxon>Fagales</taxon>
        <taxon>Juglandaceae</taxon>
        <taxon>Juglans</taxon>
    </lineage>
</organism>
<dbReference type="STRING" id="51240.A0A2I4DG15"/>